<reference evidence="1" key="1">
    <citation type="submission" date="2023-01" db="EMBL/GenBank/DDBJ databases">
        <title>The chitinases involved in constricting ring structure development in the nematode-trapping fungus Drechslerella dactyloides.</title>
        <authorList>
            <person name="Wang R."/>
            <person name="Zhang L."/>
            <person name="Tang P."/>
            <person name="Li S."/>
            <person name="Liang L."/>
        </authorList>
    </citation>
    <scope>NUCLEOTIDE SEQUENCE</scope>
    <source>
        <strain evidence="1">YMF1.00031</strain>
    </source>
</reference>
<name>A0AAD6ITF7_DREDA</name>
<sequence>MPFNTSRDVQDRINDQNILTVDDEGVAPGDWFCSPASKKTFNDHALLIVSHGVCNKYPRPALTVATLVLFQPPYIDLKREDPLPMQWTNYHVHIGEREDLGI</sequence>
<accession>A0AAD6ITF7</accession>
<evidence type="ECO:0000313" key="2">
    <source>
        <dbReference type="Proteomes" id="UP001221413"/>
    </source>
</evidence>
<protein>
    <submittedName>
        <fullName evidence="1">Uncharacterized protein</fullName>
    </submittedName>
</protein>
<comment type="caution">
    <text evidence="1">The sequence shown here is derived from an EMBL/GenBank/DDBJ whole genome shotgun (WGS) entry which is preliminary data.</text>
</comment>
<gene>
    <name evidence="1" type="ORF">Dda_6375</name>
</gene>
<organism evidence="1 2">
    <name type="scientific">Drechslerella dactyloides</name>
    <name type="common">Nematode-trapping fungus</name>
    <name type="synonym">Arthrobotrys dactyloides</name>
    <dbReference type="NCBI Taxonomy" id="74499"/>
    <lineage>
        <taxon>Eukaryota</taxon>
        <taxon>Fungi</taxon>
        <taxon>Dikarya</taxon>
        <taxon>Ascomycota</taxon>
        <taxon>Pezizomycotina</taxon>
        <taxon>Orbiliomycetes</taxon>
        <taxon>Orbiliales</taxon>
        <taxon>Orbiliaceae</taxon>
        <taxon>Drechslerella</taxon>
    </lineage>
</organism>
<proteinExistence type="predicted"/>
<dbReference type="Proteomes" id="UP001221413">
    <property type="component" value="Unassembled WGS sequence"/>
</dbReference>
<keyword evidence="2" id="KW-1185">Reference proteome</keyword>
<evidence type="ECO:0000313" key="1">
    <source>
        <dbReference type="EMBL" id="KAJ6258335.1"/>
    </source>
</evidence>
<dbReference type="EMBL" id="JAQGDS010000008">
    <property type="protein sequence ID" value="KAJ6258335.1"/>
    <property type="molecule type" value="Genomic_DNA"/>
</dbReference>
<dbReference type="AlphaFoldDB" id="A0AAD6ITF7"/>